<keyword evidence="4" id="KW-1185">Reference proteome</keyword>
<evidence type="ECO:0000313" key="3">
    <source>
        <dbReference type="EMBL" id="OEL36191.1"/>
    </source>
</evidence>
<evidence type="ECO:0000256" key="2">
    <source>
        <dbReference type="SAM" id="SignalP"/>
    </source>
</evidence>
<organism evidence="3 4">
    <name type="scientific">Dichanthelium oligosanthes</name>
    <dbReference type="NCBI Taxonomy" id="888268"/>
    <lineage>
        <taxon>Eukaryota</taxon>
        <taxon>Viridiplantae</taxon>
        <taxon>Streptophyta</taxon>
        <taxon>Embryophyta</taxon>
        <taxon>Tracheophyta</taxon>
        <taxon>Spermatophyta</taxon>
        <taxon>Magnoliopsida</taxon>
        <taxon>Liliopsida</taxon>
        <taxon>Poales</taxon>
        <taxon>Poaceae</taxon>
        <taxon>PACMAD clade</taxon>
        <taxon>Panicoideae</taxon>
        <taxon>Panicodae</taxon>
        <taxon>Paniceae</taxon>
        <taxon>Dichantheliinae</taxon>
        <taxon>Dichanthelium</taxon>
    </lineage>
</organism>
<dbReference type="Gene3D" id="3.40.50.1820">
    <property type="entry name" value="alpha/beta hydrolase"/>
    <property type="match status" value="1"/>
</dbReference>
<dbReference type="Pfam" id="PF00450">
    <property type="entry name" value="Peptidase_S10"/>
    <property type="match status" value="1"/>
</dbReference>
<sequence>MHRSPLPLLLCILLCCLVHADRPATITTGKPDGSELWGYVQVRESKGPPVLVVLQEPAACTSTAGKPMADRSLRGTSSELLVLQAPDVRDWAAGPQHGASRNDVGTWLNKADLIFVERSADTGFSYAEDEYGRTKGASQALTDVMELLKVLQKEIPTLQSSPLFFFRGTHAAMVAFSAGQAIAAGTLNITVGGMINRIAPLSNSLTRKKVCE</sequence>
<dbReference type="InterPro" id="IPR001563">
    <property type="entry name" value="Peptidase_S10"/>
</dbReference>
<feature type="chain" id="PRO_5009189249" evidence="2">
    <location>
        <begin position="21"/>
        <end position="212"/>
    </location>
</feature>
<protein>
    <submittedName>
        <fullName evidence="3">Uncharacterized protein</fullName>
    </submittedName>
</protein>
<reference evidence="3 4" key="1">
    <citation type="submission" date="2016-09" db="EMBL/GenBank/DDBJ databases">
        <title>The draft genome of Dichanthelium oligosanthes: A C3 panicoid grass species.</title>
        <authorList>
            <person name="Studer A.J."/>
            <person name="Schnable J.C."/>
            <person name="Brutnell T.P."/>
        </authorList>
    </citation>
    <scope>NUCLEOTIDE SEQUENCE [LARGE SCALE GENOMIC DNA]</scope>
    <source>
        <strain evidence="4">cv. Kellogg 1175</strain>
        <tissue evidence="3">Leaf</tissue>
    </source>
</reference>
<gene>
    <name evidence="3" type="ORF">BAE44_0002793</name>
</gene>
<keyword evidence="2" id="KW-0732">Signal</keyword>
<evidence type="ECO:0000313" key="4">
    <source>
        <dbReference type="Proteomes" id="UP000095767"/>
    </source>
</evidence>
<dbReference type="AlphaFoldDB" id="A0A1E5WFM3"/>
<dbReference type="EMBL" id="LWDX02009887">
    <property type="protein sequence ID" value="OEL36191.1"/>
    <property type="molecule type" value="Genomic_DNA"/>
</dbReference>
<dbReference type="Proteomes" id="UP000095767">
    <property type="component" value="Unassembled WGS sequence"/>
</dbReference>
<dbReference type="SUPFAM" id="SSF53474">
    <property type="entry name" value="alpha/beta-Hydrolases"/>
    <property type="match status" value="1"/>
</dbReference>
<evidence type="ECO:0000256" key="1">
    <source>
        <dbReference type="ARBA" id="ARBA00009431"/>
    </source>
</evidence>
<dbReference type="GO" id="GO:0004185">
    <property type="term" value="F:serine-type carboxypeptidase activity"/>
    <property type="evidence" value="ECO:0007669"/>
    <property type="project" value="InterPro"/>
</dbReference>
<proteinExistence type="inferred from homology"/>
<dbReference type="InterPro" id="IPR029058">
    <property type="entry name" value="AB_hydrolase_fold"/>
</dbReference>
<dbReference type="GO" id="GO:0006508">
    <property type="term" value="P:proteolysis"/>
    <property type="evidence" value="ECO:0007669"/>
    <property type="project" value="InterPro"/>
</dbReference>
<feature type="signal peptide" evidence="2">
    <location>
        <begin position="1"/>
        <end position="20"/>
    </location>
</feature>
<comment type="similarity">
    <text evidence="1">Belongs to the peptidase S10 family.</text>
</comment>
<comment type="caution">
    <text evidence="3">The sequence shown here is derived from an EMBL/GenBank/DDBJ whole genome shotgun (WGS) entry which is preliminary data.</text>
</comment>
<accession>A0A1E5WFM3</accession>
<name>A0A1E5WFM3_9POAL</name>